<dbReference type="OrthoDB" id="5815268at2"/>
<evidence type="ECO:0000313" key="2">
    <source>
        <dbReference type="EMBL" id="SMS00143.1"/>
    </source>
</evidence>
<gene>
    <name evidence="1" type="ORF">SBX37_02830</name>
    <name evidence="2" type="ORF">VIM7927_01384</name>
</gene>
<dbReference type="RefSeq" id="WP_087480216.1">
    <property type="nucleotide sequence ID" value="NZ_AP024883.1"/>
</dbReference>
<dbReference type="AlphaFoldDB" id="A0A1Y6IVR6"/>
<name>A0A1Y6IVR6_9VIBR</name>
<keyword evidence="4" id="KW-1185">Reference proteome</keyword>
<dbReference type="EMBL" id="JAWRCO010000001">
    <property type="protein sequence ID" value="MDW6001830.1"/>
    <property type="molecule type" value="Genomic_DNA"/>
</dbReference>
<accession>A0A1Y6IVR6</accession>
<organism evidence="2 3">
    <name type="scientific">Vibrio mangrovi</name>
    <dbReference type="NCBI Taxonomy" id="474394"/>
    <lineage>
        <taxon>Bacteria</taxon>
        <taxon>Pseudomonadati</taxon>
        <taxon>Pseudomonadota</taxon>
        <taxon>Gammaproteobacteria</taxon>
        <taxon>Vibrionales</taxon>
        <taxon>Vibrionaceae</taxon>
        <taxon>Vibrio</taxon>
    </lineage>
</organism>
<evidence type="ECO:0000313" key="3">
    <source>
        <dbReference type="Proteomes" id="UP000196125"/>
    </source>
</evidence>
<dbReference type="Proteomes" id="UP000196125">
    <property type="component" value="Unassembled WGS sequence"/>
</dbReference>
<evidence type="ECO:0000313" key="4">
    <source>
        <dbReference type="Proteomes" id="UP001283366"/>
    </source>
</evidence>
<proteinExistence type="predicted"/>
<dbReference type="EMBL" id="FXXI01000002">
    <property type="protein sequence ID" value="SMS00143.1"/>
    <property type="molecule type" value="Genomic_DNA"/>
</dbReference>
<reference evidence="1 4" key="2">
    <citation type="submission" date="2023-11" db="EMBL/GenBank/DDBJ databases">
        <title>Plant-associative lifestyle of Vibrio porteresiae and its evolutionary dynamics.</title>
        <authorList>
            <person name="Rameshkumar N."/>
            <person name="Kirti K."/>
        </authorList>
    </citation>
    <scope>NUCLEOTIDE SEQUENCE [LARGE SCALE GENOMIC DNA]</scope>
    <source>
        <strain evidence="1 4">MSSRF38</strain>
    </source>
</reference>
<evidence type="ECO:0000313" key="1">
    <source>
        <dbReference type="EMBL" id="MDW6001830.1"/>
    </source>
</evidence>
<protein>
    <submittedName>
        <fullName evidence="2">Uncharacterized protein</fullName>
    </submittedName>
</protein>
<sequence length="159" mass="18234">MGYSIIQIDHLMAYEFGQVEGDFLSLCESDLKSVIPARMLFQVFQEQLINGYQALLTDMPSLPLLIRDKDDTGNRYWRVNPDAEANLAPLARKAYTARVELVNHELSSPVSGSTLNASASIESYIDREAVRLTLKERLQKQRFENHMLNEQAWEMLLKQ</sequence>
<dbReference type="Proteomes" id="UP001283366">
    <property type="component" value="Unassembled WGS sequence"/>
</dbReference>
<reference evidence="2 3" key="1">
    <citation type="submission" date="2017-05" db="EMBL/GenBank/DDBJ databases">
        <authorList>
            <person name="Song R."/>
            <person name="Chenine A.L."/>
            <person name="Ruprecht R.M."/>
        </authorList>
    </citation>
    <scope>NUCLEOTIDE SEQUENCE [LARGE SCALE GENOMIC DNA]</scope>
    <source>
        <strain evidence="2 3">CECT 7927</strain>
    </source>
</reference>